<accession>A0A369CFU2</accession>
<organism evidence="1 2">
    <name type="scientific">Thioalbus denitrificans</name>
    <dbReference type="NCBI Taxonomy" id="547122"/>
    <lineage>
        <taxon>Bacteria</taxon>
        <taxon>Pseudomonadati</taxon>
        <taxon>Pseudomonadota</taxon>
        <taxon>Gammaproteobacteria</taxon>
        <taxon>Chromatiales</taxon>
        <taxon>Ectothiorhodospiraceae</taxon>
        <taxon>Thioalbus</taxon>
    </lineage>
</organism>
<dbReference type="RefSeq" id="WP_147275188.1">
    <property type="nucleotide sequence ID" value="NZ_QPJY01000002.1"/>
</dbReference>
<keyword evidence="2" id="KW-1185">Reference proteome</keyword>
<dbReference type="EMBL" id="QPJY01000002">
    <property type="protein sequence ID" value="RCX32108.1"/>
    <property type="molecule type" value="Genomic_DNA"/>
</dbReference>
<proteinExistence type="predicted"/>
<dbReference type="AlphaFoldDB" id="A0A369CFU2"/>
<protein>
    <submittedName>
        <fullName evidence="1">Uncharacterized protein</fullName>
    </submittedName>
</protein>
<evidence type="ECO:0000313" key="1">
    <source>
        <dbReference type="EMBL" id="RCX32108.1"/>
    </source>
</evidence>
<name>A0A369CFU2_9GAMM</name>
<gene>
    <name evidence="1" type="ORF">DFQ59_102461</name>
</gene>
<evidence type="ECO:0000313" key="2">
    <source>
        <dbReference type="Proteomes" id="UP000252707"/>
    </source>
</evidence>
<comment type="caution">
    <text evidence="1">The sequence shown here is derived from an EMBL/GenBank/DDBJ whole genome shotgun (WGS) entry which is preliminary data.</text>
</comment>
<dbReference type="OrthoDB" id="1682130at2"/>
<dbReference type="Proteomes" id="UP000252707">
    <property type="component" value="Unassembled WGS sequence"/>
</dbReference>
<reference evidence="1 2" key="1">
    <citation type="submission" date="2018-07" db="EMBL/GenBank/DDBJ databases">
        <title>Genomic Encyclopedia of Type Strains, Phase IV (KMG-IV): sequencing the most valuable type-strain genomes for metagenomic binning, comparative biology and taxonomic classification.</title>
        <authorList>
            <person name="Goeker M."/>
        </authorList>
    </citation>
    <scope>NUCLEOTIDE SEQUENCE [LARGE SCALE GENOMIC DNA]</scope>
    <source>
        <strain evidence="1 2">DSM 26407</strain>
    </source>
</reference>
<sequence>MKPRKPRQCSLCGRFSAPGTKECPYCGTRLVRPRFVMNKSRIAKVHTIAARKGLIDRKTGDDELYRLHLGAVGVSSSKQMKRGHYRAFLERMQKLPDIRPGRGAQC</sequence>